<name>A0A022W8Z7_TRIRU</name>
<dbReference type="Proteomes" id="UP000023758">
    <property type="component" value="Unassembled WGS sequence"/>
</dbReference>
<reference evidence="2" key="1">
    <citation type="submission" date="2014-02" db="EMBL/GenBank/DDBJ databases">
        <title>The Genome Sequence of Trichophyton rubrum (morphotype fischeri) CBS 288.86.</title>
        <authorList>
            <consortium name="The Broad Institute Genomics Platform"/>
            <person name="Cuomo C.A."/>
            <person name="White T.C."/>
            <person name="Graser Y."/>
            <person name="Martinez-Rossi N."/>
            <person name="Heitman J."/>
            <person name="Young S.K."/>
            <person name="Zeng Q."/>
            <person name="Gargeya S."/>
            <person name="Abouelleil A."/>
            <person name="Alvarado L."/>
            <person name="Chapman S.B."/>
            <person name="Gainer-Dewar J."/>
            <person name="Goldberg J."/>
            <person name="Griggs A."/>
            <person name="Gujja S."/>
            <person name="Hansen M."/>
            <person name="Howarth C."/>
            <person name="Imamovic A."/>
            <person name="Larimer J."/>
            <person name="Martinez D."/>
            <person name="Murphy C."/>
            <person name="Pearson M.D."/>
            <person name="Persinoti G."/>
            <person name="Poon T."/>
            <person name="Priest M."/>
            <person name="Roberts A.D."/>
            <person name="Saif S."/>
            <person name="Shea T.D."/>
            <person name="Sykes S.N."/>
            <person name="Wortman J."/>
            <person name="Nusbaum C."/>
            <person name="Birren B."/>
        </authorList>
    </citation>
    <scope>NUCLEOTIDE SEQUENCE [LARGE SCALE GENOMIC DNA]</scope>
    <source>
        <strain evidence="2">CBS 288.86</strain>
    </source>
</reference>
<accession>A0A022W8Z7</accession>
<dbReference type="AlphaFoldDB" id="A0A022W8Z7"/>
<evidence type="ECO:0000256" key="1">
    <source>
        <dbReference type="SAM" id="MobiDB-lite"/>
    </source>
</evidence>
<dbReference type="HOGENOM" id="CLU_3126089_0_0_1"/>
<feature type="compositionally biased region" description="Basic and acidic residues" evidence="1">
    <location>
        <begin position="22"/>
        <end position="42"/>
    </location>
</feature>
<protein>
    <submittedName>
        <fullName evidence="2">Uncharacterized protein</fullName>
    </submittedName>
</protein>
<evidence type="ECO:0000313" key="2">
    <source>
        <dbReference type="EMBL" id="EZF54905.1"/>
    </source>
</evidence>
<dbReference type="EMBL" id="KK207769">
    <property type="protein sequence ID" value="EZF54905.1"/>
    <property type="molecule type" value="Genomic_DNA"/>
</dbReference>
<organism evidence="2">
    <name type="scientific">Trichophyton rubrum CBS 288.86</name>
    <dbReference type="NCBI Taxonomy" id="1215330"/>
    <lineage>
        <taxon>Eukaryota</taxon>
        <taxon>Fungi</taxon>
        <taxon>Dikarya</taxon>
        <taxon>Ascomycota</taxon>
        <taxon>Pezizomycotina</taxon>
        <taxon>Eurotiomycetes</taxon>
        <taxon>Eurotiomycetidae</taxon>
        <taxon>Onygenales</taxon>
        <taxon>Arthrodermataceae</taxon>
        <taxon>Trichophyton</taxon>
    </lineage>
</organism>
<proteinExistence type="predicted"/>
<sequence length="50" mass="5392">MNMLSKELRDNGSEGDSGNAGQKEDETKDGKDQTADSGDRQRICSSREGS</sequence>
<feature type="region of interest" description="Disordered" evidence="1">
    <location>
        <begin position="1"/>
        <end position="50"/>
    </location>
</feature>
<gene>
    <name evidence="2" type="ORF">H103_02409</name>
</gene>
<feature type="compositionally biased region" description="Basic and acidic residues" evidence="1">
    <location>
        <begin position="1"/>
        <end position="12"/>
    </location>
</feature>